<dbReference type="GO" id="GO:0030692">
    <property type="term" value="C:Noc4p-Nop14p complex"/>
    <property type="evidence" value="ECO:0007669"/>
    <property type="project" value="TreeGrafter"/>
</dbReference>
<dbReference type="Proteomes" id="UP000554482">
    <property type="component" value="Unassembled WGS sequence"/>
</dbReference>
<dbReference type="PANTHER" id="PTHR12455:SF0">
    <property type="entry name" value="NUCLEOLAR COMPLEX PROTEIN 4 HOMOLOG"/>
    <property type="match status" value="1"/>
</dbReference>
<evidence type="ECO:0000313" key="2">
    <source>
        <dbReference type="Proteomes" id="UP000554482"/>
    </source>
</evidence>
<gene>
    <name evidence="1" type="ORF">FRX31_024954</name>
</gene>
<keyword evidence="2" id="KW-1185">Reference proteome</keyword>
<dbReference type="PANTHER" id="PTHR12455">
    <property type="entry name" value="NUCLEOLAR COMPLEX PROTEIN 4"/>
    <property type="match status" value="1"/>
</dbReference>
<comment type="caution">
    <text evidence="1">The sequence shown here is derived from an EMBL/GenBank/DDBJ whole genome shotgun (WGS) entry which is preliminary data.</text>
</comment>
<dbReference type="EMBL" id="JABWDY010030673">
    <property type="protein sequence ID" value="KAF5185460.1"/>
    <property type="molecule type" value="Genomic_DNA"/>
</dbReference>
<proteinExistence type="predicted"/>
<reference evidence="1 2" key="1">
    <citation type="submission" date="2020-06" db="EMBL/GenBank/DDBJ databases">
        <title>Transcriptomic and genomic resources for Thalictrum thalictroides and T. hernandezii: Facilitating candidate gene discovery in an emerging model plant lineage.</title>
        <authorList>
            <person name="Arias T."/>
            <person name="Riano-Pachon D.M."/>
            <person name="Di Stilio V.S."/>
        </authorList>
    </citation>
    <scope>NUCLEOTIDE SEQUENCE [LARGE SCALE GENOMIC DNA]</scope>
    <source>
        <strain evidence="2">cv. WT478/WT964</strain>
        <tissue evidence="1">Leaves</tissue>
    </source>
</reference>
<organism evidence="1 2">
    <name type="scientific">Thalictrum thalictroides</name>
    <name type="common">Rue-anemone</name>
    <name type="synonym">Anemone thalictroides</name>
    <dbReference type="NCBI Taxonomy" id="46969"/>
    <lineage>
        <taxon>Eukaryota</taxon>
        <taxon>Viridiplantae</taxon>
        <taxon>Streptophyta</taxon>
        <taxon>Embryophyta</taxon>
        <taxon>Tracheophyta</taxon>
        <taxon>Spermatophyta</taxon>
        <taxon>Magnoliopsida</taxon>
        <taxon>Ranunculales</taxon>
        <taxon>Ranunculaceae</taxon>
        <taxon>Thalictroideae</taxon>
        <taxon>Thalictrum</taxon>
    </lineage>
</organism>
<evidence type="ECO:0000313" key="1">
    <source>
        <dbReference type="EMBL" id="KAF5185460.1"/>
    </source>
</evidence>
<accession>A0A7J6VMU2</accession>
<name>A0A7J6VMU2_THATH</name>
<dbReference type="AlphaFoldDB" id="A0A7J6VMU2"/>
<dbReference type="GO" id="GO:0042254">
    <property type="term" value="P:ribosome biogenesis"/>
    <property type="evidence" value="ECO:0007669"/>
    <property type="project" value="InterPro"/>
</dbReference>
<dbReference type="OrthoDB" id="10263185at2759"/>
<protein>
    <submittedName>
        <fullName evidence="1">Ccaat-binding factor</fullName>
    </submittedName>
</protein>
<sequence>MASVLAKKQKKKSNYNLKDLKTLGNQLLSSRTHINNLPLLITFISPSSSPQFALESLLSLQSFFIPVLSELPSSKSQINFEEKELSKNPELVYKIWLRAKFDDFVKSLISVAVSSQSDETLKDVVLDAIMDFVKLGKDGRFQSSIYQRFLHAIVYSPSSIDSLLDLLVSKFFKYIDVRYFTYITVEKLARSLDSRGVEDKNNMSAQEDSENVSKPSNLELAIHKIQYILSHIPPFDIKGGQSEYEMWSQSGANPISD</sequence>
<dbReference type="GO" id="GO:0032040">
    <property type="term" value="C:small-subunit processome"/>
    <property type="evidence" value="ECO:0007669"/>
    <property type="project" value="TreeGrafter"/>
</dbReference>
<dbReference type="InterPro" id="IPR027193">
    <property type="entry name" value="Noc4"/>
</dbReference>